<evidence type="ECO:0000256" key="1">
    <source>
        <dbReference type="SAM" id="MobiDB-lite"/>
    </source>
</evidence>
<feature type="compositionally biased region" description="Polar residues" evidence="1">
    <location>
        <begin position="1"/>
        <end position="13"/>
    </location>
</feature>
<evidence type="ECO:0000313" key="3">
    <source>
        <dbReference type="Proteomes" id="UP000481153"/>
    </source>
</evidence>
<dbReference type="AlphaFoldDB" id="A0A6G0WD89"/>
<feature type="region of interest" description="Disordered" evidence="1">
    <location>
        <begin position="164"/>
        <end position="185"/>
    </location>
</feature>
<dbReference type="VEuPathDB" id="FungiDB:AeMF1_013999"/>
<protein>
    <submittedName>
        <fullName evidence="2">Uncharacterized protein</fullName>
    </submittedName>
</protein>
<gene>
    <name evidence="2" type="ORF">Ae201684_016271</name>
</gene>
<dbReference type="Proteomes" id="UP000481153">
    <property type="component" value="Unassembled WGS sequence"/>
</dbReference>
<reference evidence="2 3" key="1">
    <citation type="submission" date="2019-07" db="EMBL/GenBank/DDBJ databases">
        <title>Genomics analysis of Aphanomyces spp. identifies a new class of oomycete effector associated with host adaptation.</title>
        <authorList>
            <person name="Gaulin E."/>
        </authorList>
    </citation>
    <scope>NUCLEOTIDE SEQUENCE [LARGE SCALE GENOMIC DNA]</scope>
    <source>
        <strain evidence="2 3">ATCC 201684</strain>
    </source>
</reference>
<feature type="region of interest" description="Disordered" evidence="1">
    <location>
        <begin position="1"/>
        <end position="58"/>
    </location>
</feature>
<proteinExistence type="predicted"/>
<evidence type="ECO:0000313" key="2">
    <source>
        <dbReference type="EMBL" id="KAF0725255.1"/>
    </source>
</evidence>
<dbReference type="EMBL" id="VJMJ01000247">
    <property type="protein sequence ID" value="KAF0725255.1"/>
    <property type="molecule type" value="Genomic_DNA"/>
</dbReference>
<name>A0A6G0WD89_9STRA</name>
<keyword evidence="3" id="KW-1185">Reference proteome</keyword>
<comment type="caution">
    <text evidence="2">The sequence shown here is derived from an EMBL/GenBank/DDBJ whole genome shotgun (WGS) entry which is preliminary data.</text>
</comment>
<sequence>MNEGSSNITSDIVQPQEIRLSDQPQKRSLVQADSLQTTDAPRAKKPRGRPKKDPSLPSAVWDDESVALLFKLRYKSELTSRFESKNNYDKKMAYILLASEMTIALKRSFDSKQVQDKLSKMKADWSMSNPSLPAQTRNDTKGIQPAYFDIMMVVKSRIQRKNLKRRNNGLKLKQSNPALQLSRMA</sequence>
<organism evidence="2 3">
    <name type="scientific">Aphanomyces euteiches</name>
    <dbReference type="NCBI Taxonomy" id="100861"/>
    <lineage>
        <taxon>Eukaryota</taxon>
        <taxon>Sar</taxon>
        <taxon>Stramenopiles</taxon>
        <taxon>Oomycota</taxon>
        <taxon>Saprolegniomycetes</taxon>
        <taxon>Saprolegniales</taxon>
        <taxon>Verrucalvaceae</taxon>
        <taxon>Aphanomyces</taxon>
    </lineage>
</organism>
<accession>A0A6G0WD89</accession>
<feature type="compositionally biased region" description="Polar residues" evidence="1">
    <location>
        <begin position="22"/>
        <end position="38"/>
    </location>
</feature>